<dbReference type="HOGENOM" id="CLU_127112_0_0_4"/>
<dbReference type="KEGG" id="tmz:Tmz1t_1891"/>
<evidence type="ECO:0000313" key="3">
    <source>
        <dbReference type="EMBL" id="TXH88442.1"/>
    </source>
</evidence>
<proteinExistence type="predicted"/>
<dbReference type="STRING" id="85643.Tmz1t_1891"/>
<reference evidence="3 5" key="3">
    <citation type="submission" date="2018-09" db="EMBL/GenBank/DDBJ databases">
        <title>Metagenome Assembled Genomes from an Advanced Water Purification Facility.</title>
        <authorList>
            <person name="Stamps B.W."/>
            <person name="Spear J.R."/>
        </authorList>
    </citation>
    <scope>NUCLEOTIDE SEQUENCE [LARGE SCALE GENOMIC DNA]</scope>
    <source>
        <strain evidence="3">Bin_27_1</strain>
    </source>
</reference>
<reference evidence="4" key="1">
    <citation type="submission" date="2009-05" db="EMBL/GenBank/DDBJ databases">
        <title>Complete sequence of chromosome of Thauera sp. MZ1T.</title>
        <authorList>
            <consortium name="US DOE Joint Genome Institute"/>
            <person name="Lucas S."/>
            <person name="Copeland A."/>
            <person name="Lapidus A."/>
            <person name="Glavina del Rio T."/>
            <person name="Dalin E."/>
            <person name="Tice H."/>
            <person name="Bruce D."/>
            <person name="Goodwin L."/>
            <person name="Pitluck S."/>
            <person name="Sims D."/>
            <person name="Brettin T."/>
            <person name="Detter J.C."/>
            <person name="Han C."/>
            <person name="Larimer F."/>
            <person name="Land M."/>
            <person name="Hauser L."/>
            <person name="Kyrpides N."/>
            <person name="Mikhailova N."/>
            <person name="Sayler G.S."/>
        </authorList>
    </citation>
    <scope>NUCLEOTIDE SEQUENCE [LARGE SCALE GENOMIC DNA]</scope>
    <source>
        <strain evidence="4">MZ1T</strain>
    </source>
</reference>
<dbReference type="InterPro" id="IPR012312">
    <property type="entry name" value="Hemerythrin-like"/>
</dbReference>
<dbReference type="Proteomes" id="UP000321192">
    <property type="component" value="Unassembled WGS sequence"/>
</dbReference>
<accession>A0A5C7SYG0</accession>
<dbReference type="GO" id="GO:0005886">
    <property type="term" value="C:plasma membrane"/>
    <property type="evidence" value="ECO:0007669"/>
    <property type="project" value="TreeGrafter"/>
</dbReference>
<dbReference type="AlphaFoldDB" id="C4ZMC8"/>
<dbReference type="eggNOG" id="COG5592">
    <property type="taxonomic scope" value="Bacteria"/>
</dbReference>
<protein>
    <submittedName>
        <fullName evidence="2">Hemerythrin HHE cation binding domain protein</fullName>
    </submittedName>
    <submittedName>
        <fullName evidence="3">Hemerythrin domain-containing protein</fullName>
    </submittedName>
</protein>
<gene>
    <name evidence="2" type="ordered locus">Tmz1t_1891</name>
    <name evidence="3" type="ORF">E6Q80_05310</name>
</gene>
<name>C4ZMC8_THASP</name>
<dbReference type="Gene3D" id="1.20.120.520">
    <property type="entry name" value="nmb1532 protein domain like"/>
    <property type="match status" value="1"/>
</dbReference>
<evidence type="ECO:0000313" key="4">
    <source>
        <dbReference type="Proteomes" id="UP000002186"/>
    </source>
</evidence>
<dbReference type="OrthoDB" id="9792554at2"/>
<organism evidence="2 4">
    <name type="scientific">Thauera aminoaromatica</name>
    <dbReference type="NCBI Taxonomy" id="164330"/>
    <lineage>
        <taxon>Bacteria</taxon>
        <taxon>Pseudomonadati</taxon>
        <taxon>Pseudomonadota</taxon>
        <taxon>Betaproteobacteria</taxon>
        <taxon>Rhodocyclales</taxon>
        <taxon>Zoogloeaceae</taxon>
        <taxon>Thauera</taxon>
    </lineage>
</organism>
<dbReference type="PANTHER" id="PTHR39966:SF3">
    <property type="entry name" value="DUF438 DOMAIN-CONTAINING PROTEIN"/>
    <property type="match status" value="1"/>
</dbReference>
<evidence type="ECO:0000313" key="5">
    <source>
        <dbReference type="Proteomes" id="UP000321192"/>
    </source>
</evidence>
<dbReference type="Pfam" id="PF01814">
    <property type="entry name" value="Hemerythrin"/>
    <property type="match status" value="1"/>
</dbReference>
<feature type="domain" description="Hemerythrin-like" evidence="1">
    <location>
        <begin position="3"/>
        <end position="126"/>
    </location>
</feature>
<dbReference type="EMBL" id="SSFD01000071">
    <property type="protein sequence ID" value="TXH88442.1"/>
    <property type="molecule type" value="Genomic_DNA"/>
</dbReference>
<sequence length="152" mass="16900">MNTISELMTHDHRDCDGIFARAEELASDGDWADAAEALKKFADALNAHFDAEESTLFPAFEQATGMTQGPTMVMRHEHQNMRDTLAALQYALDKQDADDFAGEAETLLIMMQQHNMKEESVIYPMLDSRLPGDEQERLSASVGKHLGEARAA</sequence>
<dbReference type="PANTHER" id="PTHR39966">
    <property type="entry name" value="BLL2471 PROTEIN-RELATED"/>
    <property type="match status" value="1"/>
</dbReference>
<dbReference type="Proteomes" id="UP000002186">
    <property type="component" value="Chromosome"/>
</dbReference>
<reference evidence="2 4" key="2">
    <citation type="journal article" date="2012" name="Stand. Genomic Sci.">
        <title>Complete genome sequence of Thauera aminoaromatica strain MZ1T.</title>
        <authorList>
            <person name="Jiang K."/>
            <person name="Sanseverino J."/>
            <person name="Chauhan A."/>
            <person name="Lucas S."/>
            <person name="Copeland A."/>
            <person name="Lapidus A."/>
            <person name="Del Rio T.G."/>
            <person name="Dalin E."/>
            <person name="Tice H."/>
            <person name="Bruce D."/>
            <person name="Goodwin L."/>
            <person name="Pitluck S."/>
            <person name="Sims D."/>
            <person name="Brettin T."/>
            <person name="Detter J.C."/>
            <person name="Han C."/>
            <person name="Chang Y.J."/>
            <person name="Larimer F."/>
            <person name="Land M."/>
            <person name="Hauser L."/>
            <person name="Kyrpides N.C."/>
            <person name="Mikhailova N."/>
            <person name="Moser S."/>
            <person name="Jegier P."/>
            <person name="Close D."/>
            <person name="Debruyn J.M."/>
            <person name="Wang Y."/>
            <person name="Layton A.C."/>
            <person name="Allen M.S."/>
            <person name="Sayler G.S."/>
        </authorList>
    </citation>
    <scope>NUCLEOTIDE SEQUENCE [LARGE SCALE GENOMIC DNA]</scope>
    <source>
        <strain evidence="2 4">MZ1T</strain>
    </source>
</reference>
<accession>C4ZMC8</accession>
<dbReference type="EMBL" id="CP001281">
    <property type="protein sequence ID" value="ACK54642.1"/>
    <property type="molecule type" value="Genomic_DNA"/>
</dbReference>
<dbReference type="RefSeq" id="WP_004311660.1">
    <property type="nucleotide sequence ID" value="NC_011662.2"/>
</dbReference>
<keyword evidence="4" id="KW-1185">Reference proteome</keyword>
<evidence type="ECO:0000313" key="2">
    <source>
        <dbReference type="EMBL" id="ACK54642.1"/>
    </source>
</evidence>
<evidence type="ECO:0000259" key="1">
    <source>
        <dbReference type="Pfam" id="PF01814"/>
    </source>
</evidence>